<dbReference type="Pfam" id="PF14223">
    <property type="entry name" value="Retrotran_gag_2"/>
    <property type="match status" value="1"/>
</dbReference>
<dbReference type="InterPro" id="IPR043502">
    <property type="entry name" value="DNA/RNA_pol_sf"/>
</dbReference>
<dbReference type="PROSITE" id="PS50994">
    <property type="entry name" value="INTEGRASE"/>
    <property type="match status" value="1"/>
</dbReference>
<name>A0A2I0XB45_9ASPA</name>
<evidence type="ECO:0000256" key="4">
    <source>
        <dbReference type="ARBA" id="ARBA00022801"/>
    </source>
</evidence>
<dbReference type="Pfam" id="PF25597">
    <property type="entry name" value="SH3_retrovirus"/>
    <property type="match status" value="1"/>
</dbReference>
<dbReference type="Proteomes" id="UP000233837">
    <property type="component" value="Unassembled WGS sequence"/>
</dbReference>
<proteinExistence type="predicted"/>
<evidence type="ECO:0000313" key="7">
    <source>
        <dbReference type="EMBL" id="PKU85121.1"/>
    </source>
</evidence>
<gene>
    <name evidence="7" type="ORF">MA16_Dca027177</name>
</gene>
<evidence type="ECO:0000256" key="2">
    <source>
        <dbReference type="ARBA" id="ARBA00022723"/>
    </source>
</evidence>
<dbReference type="InterPro" id="IPR025724">
    <property type="entry name" value="GAG-pre-integrase_dom"/>
</dbReference>
<dbReference type="PANTHER" id="PTHR42648:SF26">
    <property type="entry name" value="INTEGRASE CATALYTIC DOMAIN-CONTAINING PROTEIN"/>
    <property type="match status" value="1"/>
</dbReference>
<dbReference type="InterPro" id="IPR013103">
    <property type="entry name" value="RVT_2"/>
</dbReference>
<dbReference type="InterPro" id="IPR039537">
    <property type="entry name" value="Retrotran_Ty1/copia-like"/>
</dbReference>
<dbReference type="CDD" id="cd09272">
    <property type="entry name" value="RNase_HI_RT_Ty1"/>
    <property type="match status" value="1"/>
</dbReference>
<dbReference type="SUPFAM" id="SSF53098">
    <property type="entry name" value="Ribonuclease H-like"/>
    <property type="match status" value="1"/>
</dbReference>
<dbReference type="GO" id="GO:0046872">
    <property type="term" value="F:metal ion binding"/>
    <property type="evidence" value="ECO:0007669"/>
    <property type="project" value="UniProtKB-KW"/>
</dbReference>
<dbReference type="Pfam" id="PF07727">
    <property type="entry name" value="RVT_2"/>
    <property type="match status" value="1"/>
</dbReference>
<dbReference type="EMBL" id="KZ501998">
    <property type="protein sequence ID" value="PKU85121.1"/>
    <property type="molecule type" value="Genomic_DNA"/>
</dbReference>
<feature type="region of interest" description="Disordered" evidence="5">
    <location>
        <begin position="774"/>
        <end position="816"/>
    </location>
</feature>
<accession>A0A2I0XB45</accession>
<keyword evidence="2" id="KW-0479">Metal-binding</keyword>
<dbReference type="InterPro" id="IPR057670">
    <property type="entry name" value="SH3_retrovirus"/>
</dbReference>
<dbReference type="GO" id="GO:0006508">
    <property type="term" value="P:proteolysis"/>
    <property type="evidence" value="ECO:0007669"/>
    <property type="project" value="UniProtKB-KW"/>
</dbReference>
<evidence type="ECO:0000256" key="1">
    <source>
        <dbReference type="ARBA" id="ARBA00022670"/>
    </source>
</evidence>
<dbReference type="InterPro" id="IPR036397">
    <property type="entry name" value="RNaseH_sf"/>
</dbReference>
<evidence type="ECO:0000256" key="3">
    <source>
        <dbReference type="ARBA" id="ARBA00022750"/>
    </source>
</evidence>
<dbReference type="SUPFAM" id="SSF56672">
    <property type="entry name" value="DNA/RNA polymerases"/>
    <property type="match status" value="1"/>
</dbReference>
<evidence type="ECO:0000256" key="5">
    <source>
        <dbReference type="SAM" id="MobiDB-lite"/>
    </source>
</evidence>
<keyword evidence="3" id="KW-0064">Aspartyl protease</keyword>
<feature type="region of interest" description="Disordered" evidence="5">
    <location>
        <begin position="249"/>
        <end position="272"/>
    </location>
</feature>
<reference evidence="7 8" key="1">
    <citation type="journal article" date="2016" name="Sci. Rep.">
        <title>The Dendrobium catenatum Lindl. genome sequence provides insights into polysaccharide synthase, floral development and adaptive evolution.</title>
        <authorList>
            <person name="Zhang G.Q."/>
            <person name="Xu Q."/>
            <person name="Bian C."/>
            <person name="Tsai W.C."/>
            <person name="Yeh C.M."/>
            <person name="Liu K.W."/>
            <person name="Yoshida K."/>
            <person name="Zhang L.S."/>
            <person name="Chang S.B."/>
            <person name="Chen F."/>
            <person name="Shi Y."/>
            <person name="Su Y.Y."/>
            <person name="Zhang Y.Q."/>
            <person name="Chen L.J."/>
            <person name="Yin Y."/>
            <person name="Lin M."/>
            <person name="Huang H."/>
            <person name="Deng H."/>
            <person name="Wang Z.W."/>
            <person name="Zhu S.L."/>
            <person name="Zhao X."/>
            <person name="Deng C."/>
            <person name="Niu S.C."/>
            <person name="Huang J."/>
            <person name="Wang M."/>
            <person name="Liu G.H."/>
            <person name="Yang H.J."/>
            <person name="Xiao X.J."/>
            <person name="Hsiao Y.Y."/>
            <person name="Wu W.L."/>
            <person name="Chen Y.Y."/>
            <person name="Mitsuda N."/>
            <person name="Ohme-Takagi M."/>
            <person name="Luo Y.B."/>
            <person name="Van de Peer Y."/>
            <person name="Liu Z.J."/>
        </authorList>
    </citation>
    <scope>NUCLEOTIDE SEQUENCE [LARGE SCALE GENOMIC DNA]</scope>
    <source>
        <tissue evidence="7">The whole plant</tissue>
    </source>
</reference>
<feature type="domain" description="Integrase catalytic" evidence="6">
    <location>
        <begin position="507"/>
        <end position="673"/>
    </location>
</feature>
<keyword evidence="4" id="KW-0378">Hydrolase</keyword>
<dbReference type="GO" id="GO:0004190">
    <property type="term" value="F:aspartic-type endopeptidase activity"/>
    <property type="evidence" value="ECO:0007669"/>
    <property type="project" value="UniProtKB-KW"/>
</dbReference>
<organism evidence="7 8">
    <name type="scientific">Dendrobium catenatum</name>
    <dbReference type="NCBI Taxonomy" id="906689"/>
    <lineage>
        <taxon>Eukaryota</taxon>
        <taxon>Viridiplantae</taxon>
        <taxon>Streptophyta</taxon>
        <taxon>Embryophyta</taxon>
        <taxon>Tracheophyta</taxon>
        <taxon>Spermatophyta</taxon>
        <taxon>Magnoliopsida</taxon>
        <taxon>Liliopsida</taxon>
        <taxon>Asparagales</taxon>
        <taxon>Orchidaceae</taxon>
        <taxon>Epidendroideae</taxon>
        <taxon>Malaxideae</taxon>
        <taxon>Dendrobiinae</taxon>
        <taxon>Dendrobium</taxon>
    </lineage>
</organism>
<dbReference type="Pfam" id="PF00665">
    <property type="entry name" value="rve"/>
    <property type="match status" value="1"/>
</dbReference>
<feature type="compositionally biased region" description="Polar residues" evidence="5">
    <location>
        <begin position="789"/>
        <end position="814"/>
    </location>
</feature>
<dbReference type="Pfam" id="PF13976">
    <property type="entry name" value="gag_pre-integrs"/>
    <property type="match status" value="1"/>
</dbReference>
<dbReference type="InterPro" id="IPR012337">
    <property type="entry name" value="RNaseH-like_sf"/>
</dbReference>
<dbReference type="InterPro" id="IPR001584">
    <property type="entry name" value="Integrase_cat-core"/>
</dbReference>
<dbReference type="GO" id="GO:0015074">
    <property type="term" value="P:DNA integration"/>
    <property type="evidence" value="ECO:0007669"/>
    <property type="project" value="InterPro"/>
</dbReference>
<evidence type="ECO:0000259" key="6">
    <source>
        <dbReference type="PROSITE" id="PS50994"/>
    </source>
</evidence>
<sequence>MAEQESATSRRTTSDTSDSLAEYIIPAPLKFLISNTKNLVSTQLTTENYAIWRLQVQQHFIANGFGDHLTGLAVRPSESSKKEHNLWNLIDRNLVSALLSTISSSVLPYVISLQSAHEVWITLEQRLQPTNRSRVIQLKNELHSIQKKDRTIHQYLDQIKILVDNIAAAGSKVDTEDVILYILNGLPTEYNPFKTAIRTSLNPISLDTLYSLLCSEEINLQHERLQEGKNQPDATAFFSARNNRGRYIKNRGRNYNSRNTPTTDTYNAPRNPSNRPTCQICGKQSHEALNCWHRCNLQYAPPSNQRALAVQQQFSSTGEWILDSGASSHLTSDVSNLQNSTPFTGQDSVSIANGNNLPIQNTGQGILPLPDSYRKLTLRKILHVPSLSHNLLSVAKLTSDNNISVSFNANGFEFKDRRDNRTLLRGPQRNGLYPIKLPVHRRINALQTSCNNRAKWHARLGHPHFRLLSSMTALIPDLAGSHPSLDTCVSCNISKSHKLPFSHSSFECNKPFQLIHSDVWGPAPIASTNGFFYYVIFIDEFTKFSWLYLLTSKNETFIKFKQLHNLIKNKFGYSIQTIRSDGGGEFNSTEFKQYMINNDITHQVSCPHTPEQNGTAERKHRHLLETTRALLHAADLPPNLWADAVSTANYLINRLPSSATSKQTPYYRLHEKEASYTHLRTFGCLCFPWTTPYANNKLSPRSMECVFIGYSSQHKGYRCLHIPSKRVYISRHVKFVEHHFPFTDLKAKQPNITAHKTENPLLLVPISQLTSMHPQSSTVSCPPQDHTIPIQQESSQQHTNSSSPPAPTISQTASGHPMTTRLRAGILKPKAIFDLSAVSTATSIPTSYKQASQYDHWRSAMAAEFSALQQNRTWSLVPRPTDKPILGCKWTFKNKLLPNGQIERHKARLVAQGCSQEFGVNYTETFSPVAKMVTIRILLTIALHNQWSVIQLNVANAFLHGDLLDEIYMKQPAGFVDQTHPQHVCKIAQIHLRAQAITSSVVPKFTSLLQTQGFQFSKADPSLLIYNHDNIFIFILIYVDDILVTGNDSTKISSILKQLHSAFRLKQLGDVSLFLGIQVNKTKQGYFLHQAHYARDLLTHAGFLDCKPAATPMGIKRKVSVDEQPFPDPSLFRKIAGSLQYLSITRPDIAFATNSICQHMHKPRVKDYQDLKRLLRYIKGTLHFGLPLQSGHLQLITYADADWAADSSDRKSISGHCTFLGSNLISWSVKKQVTVAKSSTEAEYRSLSSATSEILWLRRLLSEFQVPQTQPTILNCDNTSAIALAHNPIFHARTKHIEIDYHFISSHIKQGELLIKHVSSADNIADVLTKPLSLQQFNTLRSKLTIHSQND</sequence>
<dbReference type="PANTHER" id="PTHR42648">
    <property type="entry name" value="TRANSPOSASE, PUTATIVE-RELATED"/>
    <property type="match status" value="1"/>
</dbReference>
<keyword evidence="1" id="KW-0645">Protease</keyword>
<dbReference type="GO" id="GO:0003676">
    <property type="term" value="F:nucleic acid binding"/>
    <property type="evidence" value="ECO:0007669"/>
    <property type="project" value="InterPro"/>
</dbReference>
<keyword evidence="8" id="KW-1185">Reference proteome</keyword>
<dbReference type="Pfam" id="PF22936">
    <property type="entry name" value="Pol_BBD"/>
    <property type="match status" value="1"/>
</dbReference>
<reference evidence="7 8" key="2">
    <citation type="journal article" date="2017" name="Nature">
        <title>The Apostasia genome and the evolution of orchids.</title>
        <authorList>
            <person name="Zhang G.Q."/>
            <person name="Liu K.W."/>
            <person name="Li Z."/>
            <person name="Lohaus R."/>
            <person name="Hsiao Y.Y."/>
            <person name="Niu S.C."/>
            <person name="Wang J.Y."/>
            <person name="Lin Y.C."/>
            <person name="Xu Q."/>
            <person name="Chen L.J."/>
            <person name="Yoshida K."/>
            <person name="Fujiwara S."/>
            <person name="Wang Z.W."/>
            <person name="Zhang Y.Q."/>
            <person name="Mitsuda N."/>
            <person name="Wang M."/>
            <person name="Liu G.H."/>
            <person name="Pecoraro L."/>
            <person name="Huang H.X."/>
            <person name="Xiao X.J."/>
            <person name="Lin M."/>
            <person name="Wu X.Y."/>
            <person name="Wu W.L."/>
            <person name="Chen Y.Y."/>
            <person name="Chang S.B."/>
            <person name="Sakamoto S."/>
            <person name="Ohme-Takagi M."/>
            <person name="Yagi M."/>
            <person name="Zeng S.J."/>
            <person name="Shen C.Y."/>
            <person name="Yeh C.M."/>
            <person name="Luo Y.B."/>
            <person name="Tsai W.C."/>
            <person name="Van de Peer Y."/>
            <person name="Liu Z.J."/>
        </authorList>
    </citation>
    <scope>NUCLEOTIDE SEQUENCE [LARGE SCALE GENOMIC DNA]</scope>
    <source>
        <tissue evidence="7">The whole plant</tissue>
    </source>
</reference>
<evidence type="ECO:0000313" key="8">
    <source>
        <dbReference type="Proteomes" id="UP000233837"/>
    </source>
</evidence>
<protein>
    <submittedName>
        <fullName evidence="7">Retrovirus-related Pol polyprotein from transposon TNT 1-94</fullName>
    </submittedName>
</protein>
<feature type="compositionally biased region" description="Polar residues" evidence="5">
    <location>
        <begin position="253"/>
        <end position="272"/>
    </location>
</feature>
<dbReference type="Gene3D" id="3.30.420.10">
    <property type="entry name" value="Ribonuclease H-like superfamily/Ribonuclease H"/>
    <property type="match status" value="1"/>
</dbReference>
<dbReference type="InterPro" id="IPR054722">
    <property type="entry name" value="PolX-like_BBD"/>
</dbReference>